<name>A0AAV9A114_ACOGR</name>
<dbReference type="PROSITE" id="PS50297">
    <property type="entry name" value="ANK_REP_REGION"/>
    <property type="match status" value="1"/>
</dbReference>
<dbReference type="PANTHER" id="PTHR10039:SF14">
    <property type="entry name" value="NACHT DOMAIN-CONTAINING PROTEIN"/>
    <property type="match status" value="1"/>
</dbReference>
<dbReference type="PROSITE" id="PS50088">
    <property type="entry name" value="ANK_REPEAT"/>
    <property type="match status" value="1"/>
</dbReference>
<keyword evidence="4" id="KW-1185">Reference proteome</keyword>
<sequence length="495" mass="56442">MWKIGPLETSHRYCVALKGSHHMLRLFQRRLPGSKDLLRGSVRSSTPASLLEPEHIYDGRRKSTTQDLPVTRRQILRFVHRDLECLHRCRRLPRDRLCARCPRRVLRARSRRAHYAIRRVNVSTLRFLLTGRPYEHISRKVVQERNGFEASSIHIQGDEGPVTEEIVHEIRLVIQARVEEAAKFWCMSTQEQELLQENILKVPNRTYLWVTLVFDGLMKRKRAMKKQDILDLTSTTKLPQTVYYIYESLLAKSEDQEDTRKLLGFVLAAERPLALMDIAVFLAYNDGQQTWSALLDNMITQERIQGEIRDLCGLFVSVVDDRGADVNAQGAEYGSALHAAAHHNNEDLIRQLLGQTADLTAKDRHGWTSAMIASVYGHSKIAELLSSTQSAASMATEQTPSDLVRMTGNSGLNERIDGLVITAGCFYYLHLCATPMLIKMILEHASKEELDRKLQYRANHPMPFSSDTFYFEVTIIQSSSSRQVPDLLSKLAICS</sequence>
<dbReference type="Pfam" id="PF23239">
    <property type="entry name" value="DUF7069"/>
    <property type="match status" value="1"/>
</dbReference>
<reference evidence="3" key="1">
    <citation type="journal article" date="2023" name="Nat. Commun.">
        <title>Diploid and tetraploid genomes of Acorus and the evolution of monocots.</title>
        <authorList>
            <person name="Ma L."/>
            <person name="Liu K.W."/>
            <person name="Li Z."/>
            <person name="Hsiao Y.Y."/>
            <person name="Qi Y."/>
            <person name="Fu T."/>
            <person name="Tang G.D."/>
            <person name="Zhang D."/>
            <person name="Sun W.H."/>
            <person name="Liu D.K."/>
            <person name="Li Y."/>
            <person name="Chen G.Z."/>
            <person name="Liu X.D."/>
            <person name="Liao X.Y."/>
            <person name="Jiang Y.T."/>
            <person name="Yu X."/>
            <person name="Hao Y."/>
            <person name="Huang J."/>
            <person name="Zhao X.W."/>
            <person name="Ke S."/>
            <person name="Chen Y.Y."/>
            <person name="Wu W.L."/>
            <person name="Hsu J.L."/>
            <person name="Lin Y.F."/>
            <person name="Huang M.D."/>
            <person name="Li C.Y."/>
            <person name="Huang L."/>
            <person name="Wang Z.W."/>
            <person name="Zhao X."/>
            <person name="Zhong W.Y."/>
            <person name="Peng D.H."/>
            <person name="Ahmad S."/>
            <person name="Lan S."/>
            <person name="Zhang J.S."/>
            <person name="Tsai W.C."/>
            <person name="Van de Peer Y."/>
            <person name="Liu Z.J."/>
        </authorList>
    </citation>
    <scope>NUCLEOTIDE SEQUENCE</scope>
    <source>
        <strain evidence="3">SCP</strain>
    </source>
</reference>
<dbReference type="EMBL" id="JAUJYN010000067">
    <property type="protein sequence ID" value="KAK1256982.1"/>
    <property type="molecule type" value="Genomic_DNA"/>
</dbReference>
<accession>A0AAV9A114</accession>
<dbReference type="SUPFAM" id="SSF48403">
    <property type="entry name" value="Ankyrin repeat"/>
    <property type="match status" value="1"/>
</dbReference>
<dbReference type="Proteomes" id="UP001179952">
    <property type="component" value="Unassembled WGS sequence"/>
</dbReference>
<evidence type="ECO:0000259" key="2">
    <source>
        <dbReference type="Pfam" id="PF23239"/>
    </source>
</evidence>
<reference evidence="3" key="2">
    <citation type="submission" date="2023-06" db="EMBL/GenBank/DDBJ databases">
        <authorList>
            <person name="Ma L."/>
            <person name="Liu K.-W."/>
            <person name="Li Z."/>
            <person name="Hsiao Y.-Y."/>
            <person name="Qi Y."/>
            <person name="Fu T."/>
            <person name="Tang G."/>
            <person name="Zhang D."/>
            <person name="Sun W.-H."/>
            <person name="Liu D.-K."/>
            <person name="Li Y."/>
            <person name="Chen G.-Z."/>
            <person name="Liu X.-D."/>
            <person name="Liao X.-Y."/>
            <person name="Jiang Y.-T."/>
            <person name="Yu X."/>
            <person name="Hao Y."/>
            <person name="Huang J."/>
            <person name="Zhao X.-W."/>
            <person name="Ke S."/>
            <person name="Chen Y.-Y."/>
            <person name="Wu W.-L."/>
            <person name="Hsu J.-L."/>
            <person name="Lin Y.-F."/>
            <person name="Huang M.-D."/>
            <person name="Li C.-Y."/>
            <person name="Huang L."/>
            <person name="Wang Z.-W."/>
            <person name="Zhao X."/>
            <person name="Zhong W.-Y."/>
            <person name="Peng D.-H."/>
            <person name="Ahmad S."/>
            <person name="Lan S."/>
            <person name="Zhang J.-S."/>
            <person name="Tsai W.-C."/>
            <person name="Van De Peer Y."/>
            <person name="Liu Z.-J."/>
        </authorList>
    </citation>
    <scope>NUCLEOTIDE SEQUENCE</scope>
    <source>
        <strain evidence="3">SCP</strain>
        <tissue evidence="3">Leaves</tissue>
    </source>
</reference>
<feature type="domain" description="DUF7069" evidence="2">
    <location>
        <begin position="166"/>
        <end position="217"/>
    </location>
</feature>
<feature type="repeat" description="ANK" evidence="1">
    <location>
        <begin position="332"/>
        <end position="364"/>
    </location>
</feature>
<dbReference type="InterPro" id="IPR002110">
    <property type="entry name" value="Ankyrin_rpt"/>
</dbReference>
<dbReference type="PANTHER" id="PTHR10039">
    <property type="entry name" value="AMELOGENIN"/>
    <property type="match status" value="1"/>
</dbReference>
<dbReference type="InterPro" id="IPR055497">
    <property type="entry name" value="DUF7069"/>
</dbReference>
<evidence type="ECO:0000313" key="3">
    <source>
        <dbReference type="EMBL" id="KAK1256982.1"/>
    </source>
</evidence>
<comment type="caution">
    <text evidence="3">The sequence shown here is derived from an EMBL/GenBank/DDBJ whole genome shotgun (WGS) entry which is preliminary data.</text>
</comment>
<dbReference type="Pfam" id="PF12796">
    <property type="entry name" value="Ank_2"/>
    <property type="match status" value="1"/>
</dbReference>
<keyword evidence="1" id="KW-0040">ANK repeat</keyword>
<evidence type="ECO:0000313" key="4">
    <source>
        <dbReference type="Proteomes" id="UP001179952"/>
    </source>
</evidence>
<evidence type="ECO:0000256" key="1">
    <source>
        <dbReference type="PROSITE-ProRule" id="PRU00023"/>
    </source>
</evidence>
<dbReference type="AlphaFoldDB" id="A0AAV9A114"/>
<dbReference type="Gene3D" id="1.25.40.20">
    <property type="entry name" value="Ankyrin repeat-containing domain"/>
    <property type="match status" value="1"/>
</dbReference>
<protein>
    <recommendedName>
        <fullName evidence="2">DUF7069 domain-containing protein</fullName>
    </recommendedName>
</protein>
<organism evidence="3 4">
    <name type="scientific">Acorus gramineus</name>
    <name type="common">Dwarf sweet flag</name>
    <dbReference type="NCBI Taxonomy" id="55184"/>
    <lineage>
        <taxon>Eukaryota</taxon>
        <taxon>Viridiplantae</taxon>
        <taxon>Streptophyta</taxon>
        <taxon>Embryophyta</taxon>
        <taxon>Tracheophyta</taxon>
        <taxon>Spermatophyta</taxon>
        <taxon>Magnoliopsida</taxon>
        <taxon>Liliopsida</taxon>
        <taxon>Acoraceae</taxon>
        <taxon>Acorus</taxon>
    </lineage>
</organism>
<proteinExistence type="predicted"/>
<gene>
    <name evidence="3" type="ORF">QJS04_geneDACA024234</name>
</gene>
<dbReference type="InterPro" id="IPR036770">
    <property type="entry name" value="Ankyrin_rpt-contain_sf"/>
</dbReference>